<dbReference type="GO" id="GO:0005524">
    <property type="term" value="F:ATP binding"/>
    <property type="evidence" value="ECO:0007669"/>
    <property type="project" value="UniProtKB-KW"/>
</dbReference>
<dbReference type="GO" id="GO:0004467">
    <property type="term" value="F:long-chain fatty acid-CoA ligase activity"/>
    <property type="evidence" value="ECO:0007669"/>
    <property type="project" value="TreeGrafter"/>
</dbReference>
<protein>
    <recommendedName>
        <fullName evidence="3">AMP-dependent synthetase/ligase domain-containing protein</fullName>
    </recommendedName>
</protein>
<name>A0A0C3APZ5_SERVB</name>
<proteinExistence type="predicted"/>
<dbReference type="GO" id="GO:0005783">
    <property type="term" value="C:endoplasmic reticulum"/>
    <property type="evidence" value="ECO:0007669"/>
    <property type="project" value="TreeGrafter"/>
</dbReference>
<gene>
    <name evidence="4" type="ORF">M408DRAFT_330557</name>
</gene>
<keyword evidence="5" id="KW-1185">Reference proteome</keyword>
<dbReference type="PROSITE" id="PS00455">
    <property type="entry name" value="AMP_BINDING"/>
    <property type="match status" value="1"/>
</dbReference>
<dbReference type="HOGENOM" id="CLU_000022_45_4_1"/>
<feature type="domain" description="AMP-dependent synthetase/ligase" evidence="3">
    <location>
        <begin position="91"/>
        <end position="506"/>
    </location>
</feature>
<dbReference type="PANTHER" id="PTHR43272:SF33">
    <property type="entry name" value="AMP-BINDING DOMAIN-CONTAINING PROTEIN-RELATED"/>
    <property type="match status" value="1"/>
</dbReference>
<organism evidence="4 5">
    <name type="scientific">Serendipita vermifera MAFF 305830</name>
    <dbReference type="NCBI Taxonomy" id="933852"/>
    <lineage>
        <taxon>Eukaryota</taxon>
        <taxon>Fungi</taxon>
        <taxon>Dikarya</taxon>
        <taxon>Basidiomycota</taxon>
        <taxon>Agaricomycotina</taxon>
        <taxon>Agaricomycetes</taxon>
        <taxon>Sebacinales</taxon>
        <taxon>Serendipitaceae</taxon>
        <taxon>Serendipita</taxon>
    </lineage>
</organism>
<accession>A0A0C3APZ5</accession>
<keyword evidence="2" id="KW-0067">ATP-binding</keyword>
<dbReference type="Pfam" id="PF00501">
    <property type="entry name" value="AMP-binding"/>
    <property type="match status" value="1"/>
</dbReference>
<dbReference type="STRING" id="933852.A0A0C3APZ5"/>
<keyword evidence="1" id="KW-0547">Nucleotide-binding</keyword>
<dbReference type="PANTHER" id="PTHR43272">
    <property type="entry name" value="LONG-CHAIN-FATTY-ACID--COA LIGASE"/>
    <property type="match status" value="1"/>
</dbReference>
<dbReference type="Proteomes" id="UP000054097">
    <property type="component" value="Unassembled WGS sequence"/>
</dbReference>
<dbReference type="EMBL" id="KN824305">
    <property type="protein sequence ID" value="KIM26625.1"/>
    <property type="molecule type" value="Genomic_DNA"/>
</dbReference>
<evidence type="ECO:0000259" key="3">
    <source>
        <dbReference type="Pfam" id="PF00501"/>
    </source>
</evidence>
<reference evidence="4 5" key="1">
    <citation type="submission" date="2014-04" db="EMBL/GenBank/DDBJ databases">
        <authorList>
            <consortium name="DOE Joint Genome Institute"/>
            <person name="Kuo A."/>
            <person name="Zuccaro A."/>
            <person name="Kohler A."/>
            <person name="Nagy L.G."/>
            <person name="Floudas D."/>
            <person name="Copeland A."/>
            <person name="Barry K.W."/>
            <person name="Cichocki N."/>
            <person name="Veneault-Fourrey C."/>
            <person name="LaButti K."/>
            <person name="Lindquist E.A."/>
            <person name="Lipzen A."/>
            <person name="Lundell T."/>
            <person name="Morin E."/>
            <person name="Murat C."/>
            <person name="Sun H."/>
            <person name="Tunlid A."/>
            <person name="Henrissat B."/>
            <person name="Grigoriev I.V."/>
            <person name="Hibbett D.S."/>
            <person name="Martin F."/>
            <person name="Nordberg H.P."/>
            <person name="Cantor M.N."/>
            <person name="Hua S.X."/>
        </authorList>
    </citation>
    <scope>NUCLEOTIDE SEQUENCE [LARGE SCALE GENOMIC DNA]</scope>
    <source>
        <strain evidence="4 5">MAFF 305830</strain>
    </source>
</reference>
<dbReference type="AlphaFoldDB" id="A0A0C3APZ5"/>
<dbReference type="SUPFAM" id="SSF56801">
    <property type="entry name" value="Acetyl-CoA synthetase-like"/>
    <property type="match status" value="1"/>
</dbReference>
<evidence type="ECO:0000313" key="5">
    <source>
        <dbReference type="Proteomes" id="UP000054097"/>
    </source>
</evidence>
<dbReference type="Gene3D" id="3.40.50.12780">
    <property type="entry name" value="N-terminal domain of ligase-like"/>
    <property type="match status" value="1"/>
</dbReference>
<evidence type="ECO:0000256" key="1">
    <source>
        <dbReference type="ARBA" id="ARBA00022741"/>
    </source>
</evidence>
<evidence type="ECO:0000256" key="2">
    <source>
        <dbReference type="ARBA" id="ARBA00022840"/>
    </source>
</evidence>
<evidence type="ECO:0000313" key="4">
    <source>
        <dbReference type="EMBL" id="KIM26625.1"/>
    </source>
</evidence>
<dbReference type="InterPro" id="IPR042099">
    <property type="entry name" value="ANL_N_sf"/>
</dbReference>
<dbReference type="InterPro" id="IPR000873">
    <property type="entry name" value="AMP-dep_synth/lig_dom"/>
</dbReference>
<dbReference type="OrthoDB" id="1700726at2759"/>
<dbReference type="GO" id="GO:0016020">
    <property type="term" value="C:membrane"/>
    <property type="evidence" value="ECO:0007669"/>
    <property type="project" value="TreeGrafter"/>
</dbReference>
<sequence>MSSVTVKPWPETLPYNAQCYEVPETRKPGQTSHYRNGIIREFPVSGADPTQPVTTIYDCFEVTHKAHPDYKCLGYRPVLSGNVEDPPTLEFAREYIWQTYAEVAQRRLNIGSAIQALFDEGVAGGGQLPTVGTWTINRPEWELIDMALNAYSKVGVALYSTLGKDAVEYIINHSEITIVFVAARNMETMLNLAPKCSNLRVIVSIDILNQSSEERVREELKKYDIRFLTLEELEASGKSKPLPPQLPSPDTIATICYSSGTTSNPKGVVLTHWNLTSSAIAFSQGFTFASQEPNLALISYLPLAHIVGRIVEYTAFLLGLKIGYYSGDPLKLIEDCQILKPSIFPAVPRILNRIAMRMQAVKAEASLKGLVFRLALGTKVARVQRDGYAHHWFWDLLLFNKLKAVLGGKVEYICSGAAPVVPDVLYMLRASFGCEVLEGWGLTETCGAGARSLPRDPTSAGTVGIVSNNAEVKLVDVPSLGYSTKDKPNPRGELCVRGPSVFQEYYKEPGLTAQVKDADGWFHTGDVGEVDNQMRIKVIDRVKNVMKLSQGEYVAVEKVENGYATCPVIAQLFVYGQSSQSYLVGLLVPEPPAFAKLATQVLGKQVTKENTDEMKAASTDDRVKKEVANLMDAATKESGLQGFEKVKKFEIILEPFSTDNGMMTPTFKLRRKEIESHYKDSLSALYHDN</sequence>
<dbReference type="InterPro" id="IPR020845">
    <property type="entry name" value="AMP-binding_CS"/>
</dbReference>
<reference evidence="5" key="2">
    <citation type="submission" date="2015-01" db="EMBL/GenBank/DDBJ databases">
        <title>Evolutionary Origins and Diversification of the Mycorrhizal Mutualists.</title>
        <authorList>
            <consortium name="DOE Joint Genome Institute"/>
            <consortium name="Mycorrhizal Genomics Consortium"/>
            <person name="Kohler A."/>
            <person name="Kuo A."/>
            <person name="Nagy L.G."/>
            <person name="Floudas D."/>
            <person name="Copeland A."/>
            <person name="Barry K.W."/>
            <person name="Cichocki N."/>
            <person name="Veneault-Fourrey C."/>
            <person name="LaButti K."/>
            <person name="Lindquist E.A."/>
            <person name="Lipzen A."/>
            <person name="Lundell T."/>
            <person name="Morin E."/>
            <person name="Murat C."/>
            <person name="Riley R."/>
            <person name="Ohm R."/>
            <person name="Sun H."/>
            <person name="Tunlid A."/>
            <person name="Henrissat B."/>
            <person name="Grigoriev I.V."/>
            <person name="Hibbett D.S."/>
            <person name="Martin F."/>
        </authorList>
    </citation>
    <scope>NUCLEOTIDE SEQUENCE [LARGE SCALE GENOMIC DNA]</scope>
    <source>
        <strain evidence="5">MAFF 305830</strain>
    </source>
</reference>